<dbReference type="PANTHER" id="PTHR30158:SF10">
    <property type="entry name" value="CATION EFFLUX PUMP"/>
    <property type="match status" value="1"/>
</dbReference>
<evidence type="ECO:0000313" key="5">
    <source>
        <dbReference type="EMBL" id="KMQ77047.1"/>
    </source>
</evidence>
<dbReference type="SUPFAM" id="SSF111369">
    <property type="entry name" value="HlyD-like secretion proteins"/>
    <property type="match status" value="1"/>
</dbReference>
<accession>A0ABR5HKP7</accession>
<dbReference type="InterPro" id="IPR006143">
    <property type="entry name" value="RND_pump_MFP"/>
</dbReference>
<dbReference type="Gene3D" id="2.40.50.100">
    <property type="match status" value="1"/>
</dbReference>
<comment type="similarity">
    <text evidence="1">Belongs to the membrane fusion protein (MFP) (TC 8.A.1) family.</text>
</comment>
<feature type="domain" description="Multidrug resistance protein MdtA-like alpha-helical hairpin" evidence="3">
    <location>
        <begin position="19"/>
        <end position="88"/>
    </location>
</feature>
<proteinExistence type="inferred from homology"/>
<feature type="coiled-coil region" evidence="2">
    <location>
        <begin position="19"/>
        <end position="77"/>
    </location>
</feature>
<dbReference type="PANTHER" id="PTHR30158">
    <property type="entry name" value="ACRA/E-RELATED COMPONENT OF DRUG EFFLUX TRANSPORTER"/>
    <property type="match status" value="1"/>
</dbReference>
<dbReference type="Pfam" id="PF25876">
    <property type="entry name" value="HH_MFP_RND"/>
    <property type="match status" value="1"/>
</dbReference>
<dbReference type="Gene3D" id="1.10.287.470">
    <property type="entry name" value="Helix hairpin bin"/>
    <property type="match status" value="1"/>
</dbReference>
<dbReference type="Gene3D" id="2.40.30.170">
    <property type="match status" value="1"/>
</dbReference>
<reference evidence="5 6" key="1">
    <citation type="submission" date="2015-06" db="EMBL/GenBank/DDBJ databases">
        <title>Comparative genomics of Burkholderia leaf nodule symbionts.</title>
        <authorList>
            <person name="Carlier A."/>
            <person name="Eberl L."/>
            <person name="Pinto-Carbo M."/>
        </authorList>
    </citation>
    <scope>NUCLEOTIDE SEQUENCE [LARGE SCALE GENOMIC DNA]</scope>
    <source>
        <strain evidence="5 6">UZHbot3</strain>
    </source>
</reference>
<protein>
    <submittedName>
        <fullName evidence="5">RND efflux system, membrane fusion protein CmeA</fullName>
    </submittedName>
</protein>
<keyword evidence="2" id="KW-0175">Coiled coil</keyword>
<dbReference type="InterPro" id="IPR058624">
    <property type="entry name" value="MdtA-like_HH"/>
</dbReference>
<organism evidence="5 6">
    <name type="scientific">Candidatus Burkholderia pumila</name>
    <dbReference type="NCBI Taxonomy" id="1090375"/>
    <lineage>
        <taxon>Bacteria</taxon>
        <taxon>Pseudomonadati</taxon>
        <taxon>Pseudomonadota</taxon>
        <taxon>Betaproteobacteria</taxon>
        <taxon>Burkholderiales</taxon>
        <taxon>Burkholderiaceae</taxon>
        <taxon>Burkholderia</taxon>
    </lineage>
</organism>
<keyword evidence="6" id="KW-1185">Reference proteome</keyword>
<comment type="caution">
    <text evidence="5">The sequence shown here is derived from an EMBL/GenBank/DDBJ whole genome shotgun (WGS) entry which is preliminary data.</text>
</comment>
<dbReference type="Pfam" id="PF25917">
    <property type="entry name" value="BSH_RND"/>
    <property type="match status" value="1"/>
</dbReference>
<dbReference type="Proteomes" id="UP000242951">
    <property type="component" value="Unassembled WGS sequence"/>
</dbReference>
<dbReference type="NCBIfam" id="TIGR01730">
    <property type="entry name" value="RND_mfp"/>
    <property type="match status" value="1"/>
</dbReference>
<gene>
    <name evidence="5" type="ORF">BPMI_00524</name>
</gene>
<dbReference type="InterPro" id="IPR058625">
    <property type="entry name" value="MdtA-like_BSH"/>
</dbReference>
<name>A0ABR5HKP7_9BURK</name>
<evidence type="ECO:0000313" key="6">
    <source>
        <dbReference type="Proteomes" id="UP000242951"/>
    </source>
</evidence>
<evidence type="ECO:0000259" key="4">
    <source>
        <dbReference type="Pfam" id="PF25917"/>
    </source>
</evidence>
<dbReference type="EMBL" id="LELG01000392">
    <property type="protein sequence ID" value="KMQ77047.1"/>
    <property type="molecule type" value="Genomic_DNA"/>
</dbReference>
<evidence type="ECO:0000256" key="2">
    <source>
        <dbReference type="SAM" id="Coils"/>
    </source>
</evidence>
<evidence type="ECO:0000256" key="1">
    <source>
        <dbReference type="ARBA" id="ARBA00009477"/>
    </source>
</evidence>
<sequence length="213" mass="23082">MQKGAVLFVIDQRPYRIALDQANTQRQRAQAASQRAQVQLERVRKLMQSRATSQEELDNAEGNAAQAKASLHAAAAAVDDAKLKLSFTEVRAPIAGRAGRAELTTGNLARADQTLLTTVVSQDSVYIYFDCDEQSYLRYLARRAGATGRAIDSADAVHIALANETGFPHQGTVDFLNNRLDPATGTIRARAGHQCGSHFHAGPVCARAARERP</sequence>
<evidence type="ECO:0000259" key="3">
    <source>
        <dbReference type="Pfam" id="PF25876"/>
    </source>
</evidence>
<feature type="domain" description="Multidrug resistance protein MdtA-like barrel-sandwich hybrid" evidence="4">
    <location>
        <begin position="2"/>
        <end position="120"/>
    </location>
</feature>